<feature type="compositionally biased region" description="Polar residues" evidence="1">
    <location>
        <begin position="389"/>
        <end position="402"/>
    </location>
</feature>
<evidence type="ECO:0000313" key="2">
    <source>
        <dbReference type="EMBL" id="KAH0227483.1"/>
    </source>
</evidence>
<feature type="region of interest" description="Disordered" evidence="1">
    <location>
        <begin position="1"/>
        <end position="26"/>
    </location>
</feature>
<feature type="non-terminal residue" evidence="2">
    <location>
        <position position="580"/>
    </location>
</feature>
<dbReference type="OrthoDB" id="3908749at2759"/>
<feature type="compositionally biased region" description="Polar residues" evidence="1">
    <location>
        <begin position="460"/>
        <end position="473"/>
    </location>
</feature>
<feature type="region of interest" description="Disordered" evidence="1">
    <location>
        <begin position="273"/>
        <end position="300"/>
    </location>
</feature>
<feature type="compositionally biased region" description="Basic and acidic residues" evidence="1">
    <location>
        <begin position="332"/>
        <end position="342"/>
    </location>
</feature>
<feature type="region of interest" description="Disordered" evidence="1">
    <location>
        <begin position="199"/>
        <end position="240"/>
    </location>
</feature>
<dbReference type="AlphaFoldDB" id="A0A9P8GML8"/>
<reference evidence="2" key="1">
    <citation type="journal article" date="2021" name="J Fungi (Basel)">
        <title>Virulence traits and population genomics of the black yeast Aureobasidium melanogenum.</title>
        <authorList>
            <person name="Cernosa A."/>
            <person name="Sun X."/>
            <person name="Gostincar C."/>
            <person name="Fang C."/>
            <person name="Gunde-Cimerman N."/>
            <person name="Song Z."/>
        </authorList>
    </citation>
    <scope>NUCLEOTIDE SEQUENCE</scope>
    <source>
        <strain evidence="2">EXF-8016</strain>
    </source>
</reference>
<sequence>MAPKHSLDAAMGSSPTTKRARSTATTTSIVKPTYRANFDRLCALHNWTPSEAVRTKLATLLQLSGNRLEASELLPLAFVQHYPFIWVKDFLLLGYNDADESVWYKAFPTGRGMARGRYYNSAQVNILGKHTVTKFWQSWVDVFDIEQRGLDRSHEYFTGVYLILKKFPNLRYKSGKSKGDARDPHNAIRATVIAEYPFNEDHPFMQEKPSETRNVESNEAQEALDAETDNVGEEQSDASVIKQEQTDLHDQDHAFLARQLLTQLTSRANLREFDSVSSSHSQRHTANDRQGPHVNADGSASPLCRLSMQFDSRAHSRSLVSDYPSRSQEYLTDDRAGPHENEDSLTSLPGFLSEQSTSRPNSREPMPLFSPHSPEHTMDKQAGLGADDTSVTSFPSRLSKQTVFRAYSRESAPPSSSQFDKNTADKQAGSIAKQADPLFLPHQPSRKSTSRASAREIYSKSPSHATKPTSNIQIGPHIEDDMAASIFQEPKTPTSRGPLRTRKTITSPYFARIKLQSSQPKVLELLRRDSTVPQPSQTFREYTVRVPVEKPGWSNTNFKFAVVVSTSTSPEAPMTGSVEE</sequence>
<comment type="caution">
    <text evidence="2">The sequence shown here is derived from an EMBL/GenBank/DDBJ whole genome shotgun (WGS) entry which is preliminary data.</text>
</comment>
<feature type="compositionally biased region" description="Basic and acidic residues" evidence="1">
    <location>
        <begin position="199"/>
        <end position="216"/>
    </location>
</feature>
<evidence type="ECO:0000256" key="1">
    <source>
        <dbReference type="SAM" id="MobiDB-lite"/>
    </source>
</evidence>
<organism evidence="2 3">
    <name type="scientific">Aureobasidium melanogenum</name>
    <name type="common">Aureobasidium pullulans var. melanogenum</name>
    <dbReference type="NCBI Taxonomy" id="46634"/>
    <lineage>
        <taxon>Eukaryota</taxon>
        <taxon>Fungi</taxon>
        <taxon>Dikarya</taxon>
        <taxon>Ascomycota</taxon>
        <taxon>Pezizomycotina</taxon>
        <taxon>Dothideomycetes</taxon>
        <taxon>Dothideomycetidae</taxon>
        <taxon>Dothideales</taxon>
        <taxon>Saccotheciaceae</taxon>
        <taxon>Aureobasidium</taxon>
    </lineage>
</organism>
<accession>A0A9P8GML8</accession>
<feature type="region of interest" description="Disordered" evidence="1">
    <location>
        <begin position="314"/>
        <end position="473"/>
    </location>
</feature>
<feature type="compositionally biased region" description="Acidic residues" evidence="1">
    <location>
        <begin position="222"/>
        <end position="236"/>
    </location>
</feature>
<evidence type="ECO:0000313" key="3">
    <source>
        <dbReference type="Proteomes" id="UP000767238"/>
    </source>
</evidence>
<proteinExistence type="predicted"/>
<dbReference type="Proteomes" id="UP000767238">
    <property type="component" value="Unassembled WGS sequence"/>
</dbReference>
<dbReference type="EMBL" id="JAHFYH010000010">
    <property type="protein sequence ID" value="KAH0227483.1"/>
    <property type="molecule type" value="Genomic_DNA"/>
</dbReference>
<name>A0A9P8GML8_AURME</name>
<gene>
    <name evidence="2" type="ORF">KCV03_g2181</name>
</gene>
<protein>
    <submittedName>
        <fullName evidence="2">Uncharacterized protein</fullName>
    </submittedName>
</protein>
<feature type="compositionally biased region" description="Low complexity" evidence="1">
    <location>
        <begin position="13"/>
        <end position="26"/>
    </location>
</feature>
<reference evidence="2" key="2">
    <citation type="submission" date="2021-08" db="EMBL/GenBank/DDBJ databases">
        <authorList>
            <person name="Gostincar C."/>
            <person name="Sun X."/>
            <person name="Song Z."/>
            <person name="Gunde-Cimerman N."/>
        </authorList>
    </citation>
    <scope>NUCLEOTIDE SEQUENCE</scope>
    <source>
        <strain evidence="2">EXF-8016</strain>
    </source>
</reference>